<keyword evidence="7" id="KW-1185">Reference proteome</keyword>
<protein>
    <recommendedName>
        <fullName evidence="4">Peptidase A1 domain-containing protein</fullName>
    </recommendedName>
</protein>
<sequence length="495" mass="53517">MPNTFFQRVLLVILVFSLIPVVALRHSKQDAVQVLSSIEPIPGVLITVPPQQPLVARVSTDNAAKNVIYQQSLALHVPEPGDDQSGSLYDTDIQLPSANPRSASVLLGALHRKAAAAAAADPANDNAANSVDQPHGYENITGDHGLQYTIPVSIDNVTILDLLVDTATADLWAVAPGAQCLNVYGWDVNFTECQFGSTFPKDLTFSYGYIPNQHLFMQYPDGEMASGTVGYSDIEVGGITVLKQEIGLVNRTYWIGNKVASGVVGLGYPTLSHIYRDNETDWLHRVTYPTLFTSMVDQGLVEEPMFGIALGRNGTTGVISWGGMPDVPGLKSASQSYVPILVTQLNDDPFTVDHPSFYTIVPDGFKYGSAKDTSNHPYIIDAGTPINYLPRRLAEAINKSFAPTAEYNTEHGRYYTNCDATPPAFSVMIGGSNFIVNPADMIIRDRPDPHTLLCPTTISLGGTGPYILGAAFLNNVAVGFDVQAAELTFVSRPFY</sequence>
<dbReference type="OMA" id="GLQWGST"/>
<dbReference type="CDD" id="cd05471">
    <property type="entry name" value="pepsin_like"/>
    <property type="match status" value="1"/>
</dbReference>
<proteinExistence type="inferred from homology"/>
<dbReference type="VEuPathDB" id="FungiDB:MAPG_10954"/>
<dbReference type="Gene3D" id="2.40.70.10">
    <property type="entry name" value="Acid Proteases"/>
    <property type="match status" value="2"/>
</dbReference>
<dbReference type="MEROPS" id="A01.081"/>
<organism evidence="6 7">
    <name type="scientific">Magnaporthiopsis poae (strain ATCC 64411 / 73-15)</name>
    <name type="common">Kentucky bluegrass fungus</name>
    <name type="synonym">Magnaporthe poae</name>
    <dbReference type="NCBI Taxonomy" id="644358"/>
    <lineage>
        <taxon>Eukaryota</taxon>
        <taxon>Fungi</taxon>
        <taxon>Dikarya</taxon>
        <taxon>Ascomycota</taxon>
        <taxon>Pezizomycotina</taxon>
        <taxon>Sordariomycetes</taxon>
        <taxon>Sordariomycetidae</taxon>
        <taxon>Magnaporthales</taxon>
        <taxon>Magnaporthaceae</taxon>
        <taxon>Magnaporthiopsis</taxon>
    </lineage>
</organism>
<dbReference type="PANTHER" id="PTHR47966:SF47">
    <property type="entry name" value="ENDOPEPTIDASE, PUTATIVE (AFU_ORTHOLOGUE AFUA_3G01220)-RELATED"/>
    <property type="match status" value="1"/>
</dbReference>
<dbReference type="EnsemblFungi" id="MAPG_10954T0">
    <property type="protein sequence ID" value="MAPG_10954T0"/>
    <property type="gene ID" value="MAPG_10954"/>
</dbReference>
<dbReference type="eggNOG" id="KOG1339">
    <property type="taxonomic scope" value="Eukaryota"/>
</dbReference>
<reference evidence="6" key="4">
    <citation type="journal article" date="2015" name="G3 (Bethesda)">
        <title>Genome sequences of three phytopathogenic species of the Magnaporthaceae family of fungi.</title>
        <authorList>
            <person name="Okagaki L.H."/>
            <person name="Nunes C.C."/>
            <person name="Sailsbery J."/>
            <person name="Clay B."/>
            <person name="Brown D."/>
            <person name="John T."/>
            <person name="Oh Y."/>
            <person name="Young N."/>
            <person name="Fitzgerald M."/>
            <person name="Haas B.J."/>
            <person name="Zeng Q."/>
            <person name="Young S."/>
            <person name="Adiconis X."/>
            <person name="Fan L."/>
            <person name="Levin J.Z."/>
            <person name="Mitchell T.K."/>
            <person name="Okubara P.A."/>
            <person name="Farman M.L."/>
            <person name="Kohn L.M."/>
            <person name="Birren B."/>
            <person name="Ma L.-J."/>
            <person name="Dean R.A."/>
        </authorList>
    </citation>
    <scope>NUCLEOTIDE SEQUENCE</scope>
    <source>
        <strain evidence="6">ATCC 64411 / 73-15</strain>
    </source>
</reference>
<feature type="active site" evidence="2">
    <location>
        <position position="165"/>
    </location>
</feature>
<dbReference type="AlphaFoldDB" id="A0A0C4EDZ4"/>
<dbReference type="GO" id="GO:0000324">
    <property type="term" value="C:fungal-type vacuole"/>
    <property type="evidence" value="ECO:0007669"/>
    <property type="project" value="TreeGrafter"/>
</dbReference>
<name>A0A0C4EDZ4_MAGP6</name>
<dbReference type="GO" id="GO:0006508">
    <property type="term" value="P:proteolysis"/>
    <property type="evidence" value="ECO:0007669"/>
    <property type="project" value="InterPro"/>
</dbReference>
<dbReference type="OrthoDB" id="15189at2759"/>
<feature type="signal peptide" evidence="3">
    <location>
        <begin position="1"/>
        <end position="23"/>
    </location>
</feature>
<dbReference type="PROSITE" id="PS51767">
    <property type="entry name" value="PEPTIDASE_A1"/>
    <property type="match status" value="1"/>
</dbReference>
<evidence type="ECO:0000313" key="6">
    <source>
        <dbReference type="EnsemblFungi" id="MAPG_10954T0"/>
    </source>
</evidence>
<evidence type="ECO:0000256" key="1">
    <source>
        <dbReference type="ARBA" id="ARBA00007447"/>
    </source>
</evidence>
<feature type="chain" id="PRO_5010907137" description="Peptidase A1 domain-containing protein" evidence="3">
    <location>
        <begin position="24"/>
        <end position="495"/>
    </location>
</feature>
<gene>
    <name evidence="5" type="ORF">MAPG_10954</name>
</gene>
<dbReference type="Pfam" id="PF00026">
    <property type="entry name" value="Asp"/>
    <property type="match status" value="1"/>
</dbReference>
<dbReference type="SUPFAM" id="SSF50630">
    <property type="entry name" value="Acid proteases"/>
    <property type="match status" value="1"/>
</dbReference>
<feature type="active site" evidence="2">
    <location>
        <position position="381"/>
    </location>
</feature>
<dbReference type="PANTHER" id="PTHR47966">
    <property type="entry name" value="BETA-SITE APP-CLEAVING ENZYME, ISOFORM A-RELATED"/>
    <property type="match status" value="1"/>
</dbReference>
<reference evidence="6" key="5">
    <citation type="submission" date="2015-06" db="UniProtKB">
        <authorList>
            <consortium name="EnsemblFungi"/>
        </authorList>
    </citation>
    <scope>IDENTIFICATION</scope>
    <source>
        <strain evidence="6">ATCC 64411</strain>
    </source>
</reference>
<reference evidence="5" key="3">
    <citation type="submission" date="2011-03" db="EMBL/GenBank/DDBJ databases">
        <title>Annotation of Magnaporthe poae ATCC 64411.</title>
        <authorList>
            <person name="Ma L.-J."/>
            <person name="Dead R."/>
            <person name="Young S.K."/>
            <person name="Zeng Q."/>
            <person name="Gargeya S."/>
            <person name="Fitzgerald M."/>
            <person name="Haas B."/>
            <person name="Abouelleil A."/>
            <person name="Alvarado L."/>
            <person name="Arachchi H.M."/>
            <person name="Berlin A."/>
            <person name="Brown A."/>
            <person name="Chapman S.B."/>
            <person name="Chen Z."/>
            <person name="Dunbar C."/>
            <person name="Freedman E."/>
            <person name="Gearin G."/>
            <person name="Gellesch M."/>
            <person name="Goldberg J."/>
            <person name="Griggs A."/>
            <person name="Gujja S."/>
            <person name="Heiman D."/>
            <person name="Howarth C."/>
            <person name="Larson L."/>
            <person name="Lui A."/>
            <person name="MacDonald P.J.P."/>
            <person name="Mehta T."/>
            <person name="Montmayeur A."/>
            <person name="Murphy C."/>
            <person name="Neiman D."/>
            <person name="Pearson M."/>
            <person name="Priest M."/>
            <person name="Roberts A."/>
            <person name="Saif S."/>
            <person name="Shea T."/>
            <person name="Shenoy N."/>
            <person name="Sisk P."/>
            <person name="Stolte C."/>
            <person name="Sykes S."/>
            <person name="Yandava C."/>
            <person name="Wortman J."/>
            <person name="Nusbaum C."/>
            <person name="Birren B."/>
        </authorList>
    </citation>
    <scope>NUCLEOTIDE SEQUENCE</scope>
    <source>
        <strain evidence="5">ATCC 64411</strain>
    </source>
</reference>
<reference evidence="7" key="1">
    <citation type="submission" date="2010-05" db="EMBL/GenBank/DDBJ databases">
        <title>The genome sequence of Magnaporthe poae strain ATCC 64411.</title>
        <authorList>
            <person name="Ma L.-J."/>
            <person name="Dead R."/>
            <person name="Young S."/>
            <person name="Zeng Q."/>
            <person name="Koehrsen M."/>
            <person name="Alvarado L."/>
            <person name="Berlin A."/>
            <person name="Chapman S.B."/>
            <person name="Chen Z."/>
            <person name="Freedman E."/>
            <person name="Gellesch M."/>
            <person name="Goldberg J."/>
            <person name="Griggs A."/>
            <person name="Gujja S."/>
            <person name="Heilman E.R."/>
            <person name="Heiman D."/>
            <person name="Hepburn T."/>
            <person name="Howarth C."/>
            <person name="Jen D."/>
            <person name="Larson L."/>
            <person name="Mehta T."/>
            <person name="Neiman D."/>
            <person name="Pearson M."/>
            <person name="Roberts A."/>
            <person name="Saif S."/>
            <person name="Shea T."/>
            <person name="Shenoy N."/>
            <person name="Sisk P."/>
            <person name="Stolte C."/>
            <person name="Sykes S."/>
            <person name="Walk T."/>
            <person name="White J."/>
            <person name="Yandava C."/>
            <person name="Haas B."/>
            <person name="Nusbaum C."/>
            <person name="Birren B."/>
        </authorList>
    </citation>
    <scope>NUCLEOTIDE SEQUENCE [LARGE SCALE GENOMIC DNA]</scope>
    <source>
        <strain evidence="7">ATCC 64411 / 73-15</strain>
    </source>
</reference>
<accession>A0A0C4EDZ4</accession>
<dbReference type="STRING" id="644358.A0A0C4EDZ4"/>
<evidence type="ECO:0000256" key="3">
    <source>
        <dbReference type="SAM" id="SignalP"/>
    </source>
</evidence>
<evidence type="ECO:0000313" key="5">
    <source>
        <dbReference type="EMBL" id="KLU92007.1"/>
    </source>
</evidence>
<dbReference type="InterPro" id="IPR034164">
    <property type="entry name" value="Pepsin-like_dom"/>
</dbReference>
<dbReference type="GO" id="GO:0004190">
    <property type="term" value="F:aspartic-type endopeptidase activity"/>
    <property type="evidence" value="ECO:0007669"/>
    <property type="project" value="InterPro"/>
</dbReference>
<dbReference type="EMBL" id="GL876978">
    <property type="protein sequence ID" value="KLU92007.1"/>
    <property type="molecule type" value="Genomic_DNA"/>
</dbReference>
<dbReference type="InterPro" id="IPR033121">
    <property type="entry name" value="PEPTIDASE_A1"/>
</dbReference>
<evidence type="ECO:0000259" key="4">
    <source>
        <dbReference type="PROSITE" id="PS51767"/>
    </source>
</evidence>
<dbReference type="InterPro" id="IPR021109">
    <property type="entry name" value="Peptidase_aspartic_dom_sf"/>
</dbReference>
<evidence type="ECO:0000256" key="2">
    <source>
        <dbReference type="PIRSR" id="PIRSR601461-1"/>
    </source>
</evidence>
<dbReference type="EMBL" id="ADBL01002698">
    <property type="status" value="NOT_ANNOTATED_CDS"/>
    <property type="molecule type" value="Genomic_DNA"/>
</dbReference>
<evidence type="ECO:0000313" key="7">
    <source>
        <dbReference type="Proteomes" id="UP000011715"/>
    </source>
</evidence>
<dbReference type="InterPro" id="IPR001461">
    <property type="entry name" value="Aspartic_peptidase_A1"/>
</dbReference>
<keyword evidence="3" id="KW-0732">Signal</keyword>
<reference evidence="5" key="2">
    <citation type="submission" date="2010-05" db="EMBL/GenBank/DDBJ databases">
        <title>The Genome Sequence of Magnaporthe poae strain ATCC 64411.</title>
        <authorList>
            <consortium name="The Broad Institute Genome Sequencing Platform"/>
            <consortium name="Broad Institute Genome Sequencing Center for Infectious Disease"/>
            <person name="Ma L.-J."/>
            <person name="Dead R."/>
            <person name="Young S."/>
            <person name="Zeng Q."/>
            <person name="Koehrsen M."/>
            <person name="Alvarado L."/>
            <person name="Berlin A."/>
            <person name="Chapman S.B."/>
            <person name="Chen Z."/>
            <person name="Freedman E."/>
            <person name="Gellesch M."/>
            <person name="Goldberg J."/>
            <person name="Griggs A."/>
            <person name="Gujja S."/>
            <person name="Heilman E.R."/>
            <person name="Heiman D."/>
            <person name="Hepburn T."/>
            <person name="Howarth C."/>
            <person name="Jen D."/>
            <person name="Larson L."/>
            <person name="Mehta T."/>
            <person name="Neiman D."/>
            <person name="Pearson M."/>
            <person name="Roberts A."/>
            <person name="Saif S."/>
            <person name="Shea T."/>
            <person name="Shenoy N."/>
            <person name="Sisk P."/>
            <person name="Stolte C."/>
            <person name="Sykes S."/>
            <person name="Walk T."/>
            <person name="White J."/>
            <person name="Yandava C."/>
            <person name="Haas B."/>
            <person name="Nusbaum C."/>
            <person name="Birren B."/>
        </authorList>
    </citation>
    <scope>NUCLEOTIDE SEQUENCE</scope>
    <source>
        <strain evidence="5">ATCC 64411</strain>
    </source>
</reference>
<feature type="domain" description="Peptidase A1" evidence="4">
    <location>
        <begin position="148"/>
        <end position="490"/>
    </location>
</feature>
<comment type="similarity">
    <text evidence="1">Belongs to the peptidase A1 family.</text>
</comment>
<dbReference type="Proteomes" id="UP000011715">
    <property type="component" value="Unassembled WGS sequence"/>
</dbReference>